<dbReference type="InterPro" id="IPR036008">
    <property type="entry name" value="Aconitase_4Fe-4S_dom"/>
</dbReference>
<evidence type="ECO:0000256" key="6">
    <source>
        <dbReference type="ARBA" id="ARBA00022605"/>
    </source>
</evidence>
<feature type="binding site" evidence="12">
    <location>
        <position position="407"/>
    </location>
    <ligand>
        <name>[4Fe-4S] cluster</name>
        <dbReference type="ChEBI" id="CHEBI:49883"/>
    </ligand>
</feature>
<feature type="binding site" evidence="12">
    <location>
        <position position="347"/>
    </location>
    <ligand>
        <name>[4Fe-4S] cluster</name>
        <dbReference type="ChEBI" id="CHEBI:49883"/>
    </ligand>
</feature>
<evidence type="ECO:0000313" key="16">
    <source>
        <dbReference type="Proteomes" id="UP001597326"/>
    </source>
</evidence>
<dbReference type="Pfam" id="PF00330">
    <property type="entry name" value="Aconitase"/>
    <property type="match status" value="1"/>
</dbReference>
<dbReference type="NCBIfam" id="TIGR00170">
    <property type="entry name" value="leuC"/>
    <property type="match status" value="1"/>
</dbReference>
<dbReference type="HAMAP" id="MF_01026">
    <property type="entry name" value="LeuC_type1"/>
    <property type="match status" value="1"/>
</dbReference>
<dbReference type="PANTHER" id="PTHR43822">
    <property type="entry name" value="HOMOACONITASE, MITOCHONDRIAL-RELATED"/>
    <property type="match status" value="1"/>
</dbReference>
<dbReference type="SUPFAM" id="SSF53732">
    <property type="entry name" value="Aconitase iron-sulfur domain"/>
    <property type="match status" value="1"/>
</dbReference>
<dbReference type="RefSeq" id="WP_343874915.1">
    <property type="nucleotide sequence ID" value="NZ_BAAAIX010000028.1"/>
</dbReference>
<dbReference type="PANTHER" id="PTHR43822:SF9">
    <property type="entry name" value="3-ISOPROPYLMALATE DEHYDRATASE"/>
    <property type="match status" value="1"/>
</dbReference>
<organism evidence="15 16">
    <name type="scientific">Luteococcus peritonei</name>
    <dbReference type="NCBI Taxonomy" id="88874"/>
    <lineage>
        <taxon>Bacteria</taxon>
        <taxon>Bacillati</taxon>
        <taxon>Actinomycetota</taxon>
        <taxon>Actinomycetes</taxon>
        <taxon>Propionibacteriales</taxon>
        <taxon>Propionibacteriaceae</taxon>
        <taxon>Luteococcus</taxon>
    </lineage>
</organism>
<comment type="function">
    <text evidence="2 12">Catalyzes the isomerization between 2-isopropylmalate and 3-isopropylmalate, via the formation of 2-isopropylmaleate.</text>
</comment>
<feature type="region of interest" description="Disordered" evidence="13">
    <location>
        <begin position="418"/>
        <end position="446"/>
    </location>
</feature>
<keyword evidence="4 12" id="KW-0432">Leucine biosynthesis</keyword>
<dbReference type="EMBL" id="JBHUFZ010000005">
    <property type="protein sequence ID" value="MFD1889016.1"/>
    <property type="molecule type" value="Genomic_DNA"/>
</dbReference>
<evidence type="ECO:0000256" key="4">
    <source>
        <dbReference type="ARBA" id="ARBA00022430"/>
    </source>
</evidence>
<evidence type="ECO:0000256" key="5">
    <source>
        <dbReference type="ARBA" id="ARBA00022485"/>
    </source>
</evidence>
<keyword evidence="9 12" id="KW-0411">Iron-sulfur</keyword>
<keyword evidence="11 12" id="KW-0100">Branched-chain amino acid biosynthesis</keyword>
<gene>
    <name evidence="12 15" type="primary">leuC</name>
    <name evidence="15" type="ORF">ACFSCS_02300</name>
</gene>
<protein>
    <recommendedName>
        <fullName evidence="12">3-isopropylmalate dehydratase large subunit</fullName>
        <ecNumber evidence="12">4.2.1.33</ecNumber>
    </recommendedName>
    <alternativeName>
        <fullName evidence="12">Alpha-IPM isomerase</fullName>
        <shortName evidence="12">IPMI</shortName>
    </alternativeName>
    <alternativeName>
        <fullName evidence="12">Isopropylmalate isomerase</fullName>
    </alternativeName>
</protein>
<dbReference type="Proteomes" id="UP001597326">
    <property type="component" value="Unassembled WGS sequence"/>
</dbReference>
<keyword evidence="6 12" id="KW-0028">Amino-acid biosynthesis</keyword>
<keyword evidence="10 12" id="KW-0456">Lyase</keyword>
<evidence type="ECO:0000313" key="15">
    <source>
        <dbReference type="EMBL" id="MFD1889016.1"/>
    </source>
</evidence>
<dbReference type="InterPro" id="IPR015931">
    <property type="entry name" value="Acnase/IPM_dHydase_lsu_aba_1/3"/>
</dbReference>
<comment type="similarity">
    <text evidence="12">Belongs to the aconitase/IPM isomerase family. LeuC type 1 subfamily.</text>
</comment>
<dbReference type="PROSITE" id="PS00450">
    <property type="entry name" value="ACONITASE_1"/>
    <property type="match status" value="1"/>
</dbReference>
<comment type="pathway">
    <text evidence="3 12">Amino-acid biosynthesis; L-leucine biosynthesis; L-leucine from 3-methyl-2-oxobutanoate: step 2/4.</text>
</comment>
<evidence type="ECO:0000256" key="9">
    <source>
        <dbReference type="ARBA" id="ARBA00023014"/>
    </source>
</evidence>
<evidence type="ECO:0000256" key="10">
    <source>
        <dbReference type="ARBA" id="ARBA00023239"/>
    </source>
</evidence>
<sequence>MGKTLSEKVWDAHVVRSADGEPDLLYIDLHLVHEVTSPQAFEGLRLAGRPVRRPDLTLATEDHNTPTLDILKPIADPVSRLQVDTLRANAQEFGVPIHSLGTLDQGIVHIIGPQLGLTQPGMTIVCGDSHTATHGAFGALAFGIGTSEVEHVLATQTLPQARPKTMAVNINGELPEGVTAKDVVLALIAKVGTGGGQGHIVEYRGSTIQNMSMEGRMTICNMSIEWGAKAGMIAPDQTTFDYLKGRPNAPEGADWDEAVAWWSQLATDADASFDVEVDIDASQLSPFVTWGTNPGQGVPLAATVPSPSDFTDPTEVSAAERALQYMDLNAGTPMREIAVDTVFLGSCTNGRIEDLRLAADVIKGRSVADGVRMLVVPGSARVRLQAEQEGLDQVFLDAGAEWRAAGCSMCLGMNPDQLAPGERSASTSNRNFEGRQGKGGRTHLVSPSVAAATAVAGTLSSPADLDK</sequence>
<dbReference type="Gene3D" id="3.30.499.10">
    <property type="entry name" value="Aconitase, domain 3"/>
    <property type="match status" value="2"/>
</dbReference>
<dbReference type="InterPro" id="IPR001030">
    <property type="entry name" value="Acoase/IPM_deHydtase_lsu_aba"/>
</dbReference>
<proteinExistence type="inferred from homology"/>
<dbReference type="NCBIfam" id="NF004016">
    <property type="entry name" value="PRK05478.1"/>
    <property type="match status" value="1"/>
</dbReference>
<evidence type="ECO:0000256" key="12">
    <source>
        <dbReference type="HAMAP-Rule" id="MF_01026"/>
    </source>
</evidence>
<evidence type="ECO:0000256" key="8">
    <source>
        <dbReference type="ARBA" id="ARBA00023004"/>
    </source>
</evidence>
<dbReference type="InterPro" id="IPR004430">
    <property type="entry name" value="3-IsopropMal_deHydase_lsu"/>
</dbReference>
<evidence type="ECO:0000256" key="11">
    <source>
        <dbReference type="ARBA" id="ARBA00023304"/>
    </source>
</evidence>
<keyword evidence="8 12" id="KW-0408">Iron</keyword>
<comment type="cofactor">
    <cofactor evidence="12">
        <name>[4Fe-4S] cluster</name>
        <dbReference type="ChEBI" id="CHEBI:49883"/>
    </cofactor>
    <text evidence="12">Binds 1 [4Fe-4S] cluster per subunit.</text>
</comment>
<evidence type="ECO:0000256" key="7">
    <source>
        <dbReference type="ARBA" id="ARBA00022723"/>
    </source>
</evidence>
<dbReference type="CDD" id="cd01583">
    <property type="entry name" value="IPMI"/>
    <property type="match status" value="1"/>
</dbReference>
<comment type="subunit">
    <text evidence="12">Heterodimer of LeuC and LeuD.</text>
</comment>
<evidence type="ECO:0000256" key="13">
    <source>
        <dbReference type="SAM" id="MobiDB-lite"/>
    </source>
</evidence>
<dbReference type="EC" id="4.2.1.33" evidence="12"/>
<keyword evidence="16" id="KW-1185">Reference proteome</keyword>
<comment type="catalytic activity">
    <reaction evidence="1 12">
        <text>(2R,3S)-3-isopropylmalate = (2S)-2-isopropylmalate</text>
        <dbReference type="Rhea" id="RHEA:32287"/>
        <dbReference type="ChEBI" id="CHEBI:1178"/>
        <dbReference type="ChEBI" id="CHEBI:35121"/>
        <dbReference type="EC" id="4.2.1.33"/>
    </reaction>
</comment>
<keyword evidence="5 12" id="KW-0004">4Fe-4S</keyword>
<reference evidence="16" key="1">
    <citation type="journal article" date="2019" name="Int. J. Syst. Evol. Microbiol.">
        <title>The Global Catalogue of Microorganisms (GCM) 10K type strain sequencing project: providing services to taxonomists for standard genome sequencing and annotation.</title>
        <authorList>
            <consortium name="The Broad Institute Genomics Platform"/>
            <consortium name="The Broad Institute Genome Sequencing Center for Infectious Disease"/>
            <person name="Wu L."/>
            <person name="Ma J."/>
        </authorList>
    </citation>
    <scope>NUCLEOTIDE SEQUENCE [LARGE SCALE GENOMIC DNA]</scope>
    <source>
        <strain evidence="16">CAIM 431</strain>
    </source>
</reference>
<dbReference type="PRINTS" id="PR00415">
    <property type="entry name" value="ACONITASE"/>
</dbReference>
<dbReference type="NCBIfam" id="NF009116">
    <property type="entry name" value="PRK12466.1"/>
    <property type="match status" value="1"/>
</dbReference>
<dbReference type="InterPro" id="IPR050067">
    <property type="entry name" value="IPM_dehydratase_rel_enz"/>
</dbReference>
<evidence type="ECO:0000256" key="1">
    <source>
        <dbReference type="ARBA" id="ARBA00000491"/>
    </source>
</evidence>
<comment type="caution">
    <text evidence="15">The sequence shown here is derived from an EMBL/GenBank/DDBJ whole genome shotgun (WGS) entry which is preliminary data.</text>
</comment>
<evidence type="ECO:0000259" key="14">
    <source>
        <dbReference type="Pfam" id="PF00330"/>
    </source>
</evidence>
<feature type="binding site" evidence="12">
    <location>
        <position position="410"/>
    </location>
    <ligand>
        <name>[4Fe-4S] cluster</name>
        <dbReference type="ChEBI" id="CHEBI:49883"/>
    </ligand>
</feature>
<name>A0ABW4RRR4_9ACTN</name>
<dbReference type="InterPro" id="IPR033941">
    <property type="entry name" value="IPMI_cat"/>
</dbReference>
<evidence type="ECO:0000256" key="2">
    <source>
        <dbReference type="ARBA" id="ARBA00002695"/>
    </source>
</evidence>
<dbReference type="GO" id="GO:0003861">
    <property type="term" value="F:3-isopropylmalate dehydratase activity"/>
    <property type="evidence" value="ECO:0007669"/>
    <property type="project" value="UniProtKB-EC"/>
</dbReference>
<evidence type="ECO:0000256" key="3">
    <source>
        <dbReference type="ARBA" id="ARBA00004729"/>
    </source>
</evidence>
<dbReference type="PROSITE" id="PS01244">
    <property type="entry name" value="ACONITASE_2"/>
    <property type="match status" value="1"/>
</dbReference>
<feature type="domain" description="Aconitase/3-isopropylmalate dehydratase large subunit alpha/beta/alpha" evidence="14">
    <location>
        <begin position="7"/>
        <end position="457"/>
    </location>
</feature>
<dbReference type="InterPro" id="IPR018136">
    <property type="entry name" value="Aconitase_4Fe-4S_BS"/>
</dbReference>
<keyword evidence="7 12" id="KW-0479">Metal-binding</keyword>
<accession>A0ABW4RRR4</accession>